<dbReference type="Pfam" id="PF00512">
    <property type="entry name" value="HisKA"/>
    <property type="match status" value="1"/>
</dbReference>
<comment type="caution">
    <text evidence="16">The sequence shown here is derived from an EMBL/GenBank/DDBJ whole genome shotgun (WGS) entry which is preliminary data.</text>
</comment>
<dbReference type="SUPFAM" id="SSF55874">
    <property type="entry name" value="ATPase domain of HSP90 chaperone/DNA topoisomerase II/histidine kinase"/>
    <property type="match status" value="1"/>
</dbReference>
<dbReference type="PROSITE" id="PS50885">
    <property type="entry name" value="HAMP"/>
    <property type="match status" value="1"/>
</dbReference>
<dbReference type="SUPFAM" id="SSF158472">
    <property type="entry name" value="HAMP domain-like"/>
    <property type="match status" value="1"/>
</dbReference>
<dbReference type="Proteomes" id="UP001275315">
    <property type="component" value="Unassembled WGS sequence"/>
</dbReference>
<dbReference type="CDD" id="cd06225">
    <property type="entry name" value="HAMP"/>
    <property type="match status" value="1"/>
</dbReference>
<dbReference type="PROSITE" id="PS50109">
    <property type="entry name" value="HIS_KIN"/>
    <property type="match status" value="1"/>
</dbReference>
<dbReference type="SUPFAM" id="SSF55785">
    <property type="entry name" value="PYP-like sensor domain (PAS domain)"/>
    <property type="match status" value="1"/>
</dbReference>
<gene>
    <name evidence="16" type="ORF">RWD45_08865</name>
</gene>
<evidence type="ECO:0000256" key="7">
    <source>
        <dbReference type="ARBA" id="ARBA00022741"/>
    </source>
</evidence>
<feature type="transmembrane region" description="Helical" evidence="12">
    <location>
        <begin position="35"/>
        <end position="56"/>
    </location>
</feature>
<feature type="domain" description="Histidine kinase" evidence="13">
    <location>
        <begin position="239"/>
        <end position="456"/>
    </location>
</feature>
<evidence type="ECO:0000256" key="6">
    <source>
        <dbReference type="ARBA" id="ARBA00022679"/>
    </source>
</evidence>
<evidence type="ECO:0000313" key="17">
    <source>
        <dbReference type="Proteomes" id="UP001275315"/>
    </source>
</evidence>
<evidence type="ECO:0000256" key="2">
    <source>
        <dbReference type="ARBA" id="ARBA00004651"/>
    </source>
</evidence>
<evidence type="ECO:0000256" key="11">
    <source>
        <dbReference type="ARBA" id="ARBA00023136"/>
    </source>
</evidence>
<evidence type="ECO:0000256" key="5">
    <source>
        <dbReference type="ARBA" id="ARBA00022553"/>
    </source>
</evidence>
<dbReference type="InterPro" id="IPR003594">
    <property type="entry name" value="HATPase_dom"/>
</dbReference>
<dbReference type="RefSeq" id="WP_320379364.1">
    <property type="nucleotide sequence ID" value="NZ_JAWDIQ010000001.1"/>
</dbReference>
<dbReference type="InterPro" id="IPR013767">
    <property type="entry name" value="PAS_fold"/>
</dbReference>
<evidence type="ECO:0000256" key="9">
    <source>
        <dbReference type="ARBA" id="ARBA00022840"/>
    </source>
</evidence>
<dbReference type="InterPro" id="IPR050351">
    <property type="entry name" value="BphY/WalK/GraS-like"/>
</dbReference>
<keyword evidence="7" id="KW-0547">Nucleotide-binding</keyword>
<dbReference type="PANTHER" id="PTHR45453">
    <property type="entry name" value="PHOSPHATE REGULON SENSOR PROTEIN PHOR"/>
    <property type="match status" value="1"/>
</dbReference>
<keyword evidence="12" id="KW-0812">Transmembrane</keyword>
<dbReference type="Gene3D" id="3.30.450.20">
    <property type="entry name" value="PAS domain"/>
    <property type="match status" value="1"/>
</dbReference>
<dbReference type="PANTHER" id="PTHR45453:SF1">
    <property type="entry name" value="PHOSPHATE REGULON SENSOR PROTEIN PHOR"/>
    <property type="match status" value="1"/>
</dbReference>
<keyword evidence="10" id="KW-0902">Two-component regulatory system</keyword>
<dbReference type="InterPro" id="IPR035965">
    <property type="entry name" value="PAS-like_dom_sf"/>
</dbReference>
<evidence type="ECO:0000259" key="15">
    <source>
        <dbReference type="PROSITE" id="PS50885"/>
    </source>
</evidence>
<dbReference type="PROSITE" id="PS50112">
    <property type="entry name" value="PAS"/>
    <property type="match status" value="1"/>
</dbReference>
<evidence type="ECO:0000256" key="1">
    <source>
        <dbReference type="ARBA" id="ARBA00000085"/>
    </source>
</evidence>
<dbReference type="NCBIfam" id="TIGR00229">
    <property type="entry name" value="sensory_box"/>
    <property type="match status" value="1"/>
</dbReference>
<evidence type="ECO:0000256" key="12">
    <source>
        <dbReference type="SAM" id="Phobius"/>
    </source>
</evidence>
<sequence>MKALFSKSLFIYVIGIFMLTVITGAVLQLLVNDYIVLFSVLFIQFIILIIILLQIFHRYILPIQKASRTMGELVKGNYRARVHTSFNGSVGELSKKINVLARNLSELAFHEQMQAEQLSTVIDNTESGLVLIDEKGYIHLVNRKFLKMFHKTKQDFIGYLYYDVLNKEEIHQVVQETFLYEKNIKGFFTLSHNVDKIYIEVVGAPIFNERNMLKGAVLAFYDITDLKRIEVVRKDFVANVSHELKTPMTSISGFAETLLEEDITDAETRNKFLGIIHDESKRLHLLIDDLLILSKLEKDGFQLNLSTFQMEDLLEEVIPVMKKKSDEKNITLTTNLTKPTTLTADRNKVKQIMFNLLGNAISYTTENGQVKLTVKEKDGQIHIEIQDTGIGIPQHLIPRIFERFYRIDKARSRNTGGTGLGLAIVKHIVEQHKGTIKVNSALDKGTTFTVSLPINRE</sequence>
<keyword evidence="11 12" id="KW-0472">Membrane</keyword>
<accession>A0ABU5CQJ4</accession>
<name>A0ABU5CQJ4_9BACI</name>
<dbReference type="InterPro" id="IPR000014">
    <property type="entry name" value="PAS"/>
</dbReference>
<reference evidence="16 17" key="1">
    <citation type="submission" date="2023-10" db="EMBL/GenBank/DDBJ databases">
        <title>Virgibacillus soli CC-YMP-6 genome.</title>
        <authorList>
            <person name="Miliotis G."/>
            <person name="Sengupta P."/>
            <person name="Hameed A."/>
            <person name="Chuvochina M."/>
            <person name="Mcdonagh F."/>
            <person name="Simpson A.C."/>
            <person name="Singh N.K."/>
            <person name="Rekha P.D."/>
            <person name="Raman K."/>
            <person name="Hugenholtz P."/>
            <person name="Venkateswaran K."/>
        </authorList>
    </citation>
    <scope>NUCLEOTIDE SEQUENCE [LARGE SCALE GENOMIC DNA]</scope>
    <source>
        <strain evidence="16 17">CC-YMP-6</strain>
    </source>
</reference>
<evidence type="ECO:0000259" key="14">
    <source>
        <dbReference type="PROSITE" id="PS50112"/>
    </source>
</evidence>
<dbReference type="CDD" id="cd00130">
    <property type="entry name" value="PAS"/>
    <property type="match status" value="1"/>
</dbReference>
<feature type="domain" description="PAS" evidence="14">
    <location>
        <begin position="114"/>
        <end position="187"/>
    </location>
</feature>
<dbReference type="PRINTS" id="PR00344">
    <property type="entry name" value="BCTRLSENSOR"/>
</dbReference>
<evidence type="ECO:0000259" key="13">
    <source>
        <dbReference type="PROSITE" id="PS50109"/>
    </source>
</evidence>
<dbReference type="InterPro" id="IPR036890">
    <property type="entry name" value="HATPase_C_sf"/>
</dbReference>
<dbReference type="Pfam" id="PF00989">
    <property type="entry name" value="PAS"/>
    <property type="match status" value="1"/>
</dbReference>
<keyword evidence="5" id="KW-0597">Phosphoprotein</keyword>
<feature type="transmembrane region" description="Helical" evidence="12">
    <location>
        <begin position="9"/>
        <end position="29"/>
    </location>
</feature>
<dbReference type="SMART" id="SM00387">
    <property type="entry name" value="HATPase_c"/>
    <property type="match status" value="1"/>
</dbReference>
<feature type="domain" description="HAMP" evidence="15">
    <location>
        <begin position="57"/>
        <end position="109"/>
    </location>
</feature>
<dbReference type="CDD" id="cd16922">
    <property type="entry name" value="HATPase_EvgS-ArcB-TorS-like"/>
    <property type="match status" value="1"/>
</dbReference>
<evidence type="ECO:0000256" key="3">
    <source>
        <dbReference type="ARBA" id="ARBA00012438"/>
    </source>
</evidence>
<evidence type="ECO:0000256" key="10">
    <source>
        <dbReference type="ARBA" id="ARBA00023012"/>
    </source>
</evidence>
<dbReference type="SMART" id="SM00388">
    <property type="entry name" value="HisKA"/>
    <property type="match status" value="1"/>
</dbReference>
<dbReference type="EC" id="2.7.13.3" evidence="3"/>
<evidence type="ECO:0000256" key="8">
    <source>
        <dbReference type="ARBA" id="ARBA00022777"/>
    </source>
</evidence>
<dbReference type="Pfam" id="PF02518">
    <property type="entry name" value="HATPase_c"/>
    <property type="match status" value="1"/>
</dbReference>
<keyword evidence="8" id="KW-0418">Kinase</keyword>
<comment type="subcellular location">
    <subcellularLocation>
        <location evidence="2">Cell membrane</location>
        <topology evidence="2">Multi-pass membrane protein</topology>
    </subcellularLocation>
</comment>
<dbReference type="InterPro" id="IPR003660">
    <property type="entry name" value="HAMP_dom"/>
</dbReference>
<dbReference type="InterPro" id="IPR005467">
    <property type="entry name" value="His_kinase_dom"/>
</dbReference>
<dbReference type="Gene3D" id="3.30.565.10">
    <property type="entry name" value="Histidine kinase-like ATPase, C-terminal domain"/>
    <property type="match status" value="1"/>
</dbReference>
<organism evidence="16 17">
    <name type="scientific">Paracerasibacillus soli</name>
    <dbReference type="NCBI Taxonomy" id="480284"/>
    <lineage>
        <taxon>Bacteria</taxon>
        <taxon>Bacillati</taxon>
        <taxon>Bacillota</taxon>
        <taxon>Bacilli</taxon>
        <taxon>Bacillales</taxon>
        <taxon>Bacillaceae</taxon>
        <taxon>Paracerasibacillus</taxon>
    </lineage>
</organism>
<keyword evidence="12" id="KW-1133">Transmembrane helix</keyword>
<dbReference type="EMBL" id="JAWDIQ010000001">
    <property type="protein sequence ID" value="MDY0408648.1"/>
    <property type="molecule type" value="Genomic_DNA"/>
</dbReference>
<dbReference type="SMART" id="SM00091">
    <property type="entry name" value="PAS"/>
    <property type="match status" value="1"/>
</dbReference>
<dbReference type="CDD" id="cd00082">
    <property type="entry name" value="HisKA"/>
    <property type="match status" value="1"/>
</dbReference>
<protein>
    <recommendedName>
        <fullName evidence="3">histidine kinase</fullName>
        <ecNumber evidence="3">2.7.13.3</ecNumber>
    </recommendedName>
</protein>
<dbReference type="NCBIfam" id="NF046044">
    <property type="entry name" value="PnpS"/>
    <property type="match status" value="1"/>
</dbReference>
<proteinExistence type="predicted"/>
<keyword evidence="6" id="KW-0808">Transferase</keyword>
<keyword evidence="4" id="KW-1003">Cell membrane</keyword>
<comment type="catalytic activity">
    <reaction evidence="1">
        <text>ATP + protein L-histidine = ADP + protein N-phospho-L-histidine.</text>
        <dbReference type="EC" id="2.7.13.3"/>
    </reaction>
</comment>
<dbReference type="InterPro" id="IPR004358">
    <property type="entry name" value="Sig_transdc_His_kin-like_C"/>
</dbReference>
<dbReference type="Gene3D" id="6.10.340.10">
    <property type="match status" value="1"/>
</dbReference>
<dbReference type="InterPro" id="IPR003661">
    <property type="entry name" value="HisK_dim/P_dom"/>
</dbReference>
<dbReference type="SUPFAM" id="SSF47384">
    <property type="entry name" value="Homodimeric domain of signal transducing histidine kinase"/>
    <property type="match status" value="1"/>
</dbReference>
<evidence type="ECO:0000313" key="16">
    <source>
        <dbReference type="EMBL" id="MDY0408648.1"/>
    </source>
</evidence>
<dbReference type="GO" id="GO:0005524">
    <property type="term" value="F:ATP binding"/>
    <property type="evidence" value="ECO:0007669"/>
    <property type="project" value="UniProtKB-KW"/>
</dbReference>
<keyword evidence="17" id="KW-1185">Reference proteome</keyword>
<dbReference type="InterPro" id="IPR036097">
    <property type="entry name" value="HisK_dim/P_sf"/>
</dbReference>
<evidence type="ECO:0000256" key="4">
    <source>
        <dbReference type="ARBA" id="ARBA00022475"/>
    </source>
</evidence>
<dbReference type="Gene3D" id="1.10.287.130">
    <property type="match status" value="1"/>
</dbReference>
<keyword evidence="9 16" id="KW-0067">ATP-binding</keyword>